<dbReference type="Proteomes" id="UP000220102">
    <property type="component" value="Unassembled WGS sequence"/>
</dbReference>
<organism evidence="2 3">
    <name type="scientific">Longibacter salinarum</name>
    <dbReference type="NCBI Taxonomy" id="1850348"/>
    <lineage>
        <taxon>Bacteria</taxon>
        <taxon>Pseudomonadati</taxon>
        <taxon>Rhodothermota</taxon>
        <taxon>Rhodothermia</taxon>
        <taxon>Rhodothermales</taxon>
        <taxon>Salisaetaceae</taxon>
        <taxon>Longibacter</taxon>
    </lineage>
</organism>
<protein>
    <submittedName>
        <fullName evidence="2">Uncharacterized protein</fullName>
    </submittedName>
</protein>
<proteinExistence type="predicted"/>
<feature type="region of interest" description="Disordered" evidence="1">
    <location>
        <begin position="35"/>
        <end position="77"/>
    </location>
</feature>
<evidence type="ECO:0000313" key="3">
    <source>
        <dbReference type="Proteomes" id="UP000220102"/>
    </source>
</evidence>
<dbReference type="EMBL" id="PDEQ01000001">
    <property type="protein sequence ID" value="PEN14801.1"/>
    <property type="molecule type" value="Genomic_DNA"/>
</dbReference>
<feature type="compositionally biased region" description="Low complexity" evidence="1">
    <location>
        <begin position="35"/>
        <end position="59"/>
    </location>
</feature>
<gene>
    <name evidence="2" type="ORF">CRI94_00455</name>
</gene>
<keyword evidence="3" id="KW-1185">Reference proteome</keyword>
<name>A0A2A8D1N9_9BACT</name>
<evidence type="ECO:0000313" key="2">
    <source>
        <dbReference type="EMBL" id="PEN14801.1"/>
    </source>
</evidence>
<sequence>MANDTMRYSLQRLSRPWAVGVVLVFLLGACAGSGDPDSTGTDTGSTATDTTSADSSTAGDRTDGSDLRARPAPPPGTVEVRAVVETCTSDADGMQCTLAIRSVLRTGMSTPVMAAGRRTVWVQQHVADAYADDGLPRETPRDLRLSAPSESLGDASDTPMWTLVRVL</sequence>
<accession>A0A2A8D1N9</accession>
<comment type="caution">
    <text evidence="2">The sequence shown here is derived from an EMBL/GenBank/DDBJ whole genome shotgun (WGS) entry which is preliminary data.</text>
</comment>
<feature type="compositionally biased region" description="Basic and acidic residues" evidence="1">
    <location>
        <begin position="60"/>
        <end position="69"/>
    </location>
</feature>
<dbReference type="AlphaFoldDB" id="A0A2A8D1N9"/>
<evidence type="ECO:0000256" key="1">
    <source>
        <dbReference type="SAM" id="MobiDB-lite"/>
    </source>
</evidence>
<dbReference type="PROSITE" id="PS51257">
    <property type="entry name" value="PROKAR_LIPOPROTEIN"/>
    <property type="match status" value="1"/>
</dbReference>
<reference evidence="2 3" key="1">
    <citation type="submission" date="2017-10" db="EMBL/GenBank/DDBJ databases">
        <title>Draft genome of Longibacter Salinarum.</title>
        <authorList>
            <person name="Goh K.M."/>
            <person name="Shamsir M.S."/>
            <person name="Lim S.W."/>
        </authorList>
    </citation>
    <scope>NUCLEOTIDE SEQUENCE [LARGE SCALE GENOMIC DNA]</scope>
    <source>
        <strain evidence="2 3">KCTC 52045</strain>
    </source>
</reference>